<dbReference type="CDD" id="cd05403">
    <property type="entry name" value="NT_KNTase_like"/>
    <property type="match status" value="1"/>
</dbReference>
<dbReference type="eggNOG" id="COG0640">
    <property type="taxonomic scope" value="Bacteria"/>
</dbReference>
<keyword evidence="3" id="KW-1185">Reference proteome</keyword>
<dbReference type="HOGENOM" id="CLU_094593_0_0_6"/>
<dbReference type="GO" id="GO:0006355">
    <property type="term" value="P:regulation of DNA-templated transcription"/>
    <property type="evidence" value="ECO:0007669"/>
    <property type="project" value="UniProtKB-ARBA"/>
</dbReference>
<gene>
    <name evidence="2" type="ordered locus">TVNIR_0682</name>
</gene>
<dbReference type="Proteomes" id="UP000010809">
    <property type="component" value="Chromosome"/>
</dbReference>
<name>L0DS31_THIND</name>
<dbReference type="EMBL" id="CP003989">
    <property type="protein sequence ID" value="AGA32379.1"/>
    <property type="molecule type" value="Genomic_DNA"/>
</dbReference>
<proteinExistence type="predicted"/>
<dbReference type="PATRIC" id="fig|1255043.3.peg.688"/>
<dbReference type="InterPro" id="IPR043519">
    <property type="entry name" value="NT_sf"/>
</dbReference>
<dbReference type="InterPro" id="IPR036390">
    <property type="entry name" value="WH_DNA-bd_sf"/>
</dbReference>
<feature type="domain" description="Polymerase beta nucleotidyltransferase" evidence="1">
    <location>
        <begin position="107"/>
        <end position="162"/>
    </location>
</feature>
<evidence type="ECO:0000259" key="1">
    <source>
        <dbReference type="Pfam" id="PF18765"/>
    </source>
</evidence>
<dbReference type="Gene3D" id="3.30.460.10">
    <property type="entry name" value="Beta Polymerase, domain 2"/>
    <property type="match status" value="1"/>
</dbReference>
<protein>
    <submittedName>
        <fullName evidence="2">DNA polymerase beta domain-containing protein</fullName>
    </submittedName>
</protein>
<dbReference type="SUPFAM" id="SSF46785">
    <property type="entry name" value="Winged helix' DNA-binding domain"/>
    <property type="match status" value="1"/>
</dbReference>
<dbReference type="SUPFAM" id="SSF81301">
    <property type="entry name" value="Nucleotidyltransferase"/>
    <property type="match status" value="1"/>
</dbReference>
<evidence type="ECO:0000313" key="3">
    <source>
        <dbReference type="Proteomes" id="UP000010809"/>
    </source>
</evidence>
<dbReference type="Pfam" id="PF18765">
    <property type="entry name" value="Polbeta"/>
    <property type="match status" value="1"/>
</dbReference>
<dbReference type="STRING" id="1255043.TVNIR_0682"/>
<dbReference type="InterPro" id="IPR011991">
    <property type="entry name" value="ArsR-like_HTH"/>
</dbReference>
<dbReference type="AlphaFoldDB" id="L0DS31"/>
<organism evidence="2 3">
    <name type="scientific">Thioalkalivibrio nitratireducens (strain DSM 14787 / UNIQEM 213 / ALEN2)</name>
    <dbReference type="NCBI Taxonomy" id="1255043"/>
    <lineage>
        <taxon>Bacteria</taxon>
        <taxon>Pseudomonadati</taxon>
        <taxon>Pseudomonadota</taxon>
        <taxon>Gammaproteobacteria</taxon>
        <taxon>Chromatiales</taxon>
        <taxon>Ectothiorhodospiraceae</taxon>
        <taxon>Thioalkalivibrio</taxon>
    </lineage>
</organism>
<evidence type="ECO:0000313" key="2">
    <source>
        <dbReference type="EMBL" id="AGA32379.1"/>
    </source>
</evidence>
<dbReference type="OrthoDB" id="8223306at2"/>
<dbReference type="Gene3D" id="1.10.10.10">
    <property type="entry name" value="Winged helix-like DNA-binding domain superfamily/Winged helix DNA-binding domain"/>
    <property type="match status" value="1"/>
</dbReference>
<dbReference type="CDD" id="cd00090">
    <property type="entry name" value="HTH_ARSR"/>
    <property type="match status" value="1"/>
</dbReference>
<reference evidence="2" key="1">
    <citation type="submission" date="2015-12" db="EMBL/GenBank/DDBJ databases">
        <authorList>
            <person name="Tikhonova T.V."/>
            <person name="Pavlov A.R."/>
            <person name="Beletsky A.V."/>
            <person name="Mardanov A.V."/>
            <person name="Sorokin D.Y."/>
            <person name="Ravin N.V."/>
            <person name="Popov V.O."/>
        </authorList>
    </citation>
    <scope>NUCLEOTIDE SEQUENCE</scope>
    <source>
        <strain evidence="2">DSM 14787</strain>
    </source>
</reference>
<dbReference type="InterPro" id="IPR041633">
    <property type="entry name" value="Polbeta"/>
</dbReference>
<dbReference type="KEGG" id="tni:TVNIR_0682"/>
<sequence length="203" mass="22892">MPSAEAVRTSHFGSALFTETQQRVLGFLFGRPERSFYAKELIKLTASGSGAVQRELKRLETSGLVTVRWQGNQKHYQANPESPIFVELCSIALKTFGLAEPIRERLNRLSDDIHAAFIYGSVAKQSEHAGSDVDLLVISSEVTYGQLMGILESVEQLLGRRINPTLYTPDEFQRRLEQRNSFLMRLLEQPKIWLIGSQHDLGT</sequence>
<accession>L0DS31</accession>
<dbReference type="InterPro" id="IPR036388">
    <property type="entry name" value="WH-like_DNA-bd_sf"/>
</dbReference>